<evidence type="ECO:0000313" key="2">
    <source>
        <dbReference type="Proteomes" id="UP000821865"/>
    </source>
</evidence>
<proteinExistence type="predicted"/>
<name>A0ACB8C3Q5_DERSI</name>
<dbReference type="EMBL" id="CM023478">
    <property type="protein sequence ID" value="KAH7933468.1"/>
    <property type="molecule type" value="Genomic_DNA"/>
</dbReference>
<sequence>MKVGFAFSLFNSDTAAALRMLVEVKNNNISSEDALTTAWFVDSVFKWFKLMSSRTTKLAISHFNENRYADTIMFLKDMIDLFEKLEIGGDTKKSWKPIQTGIVMSTTVMLHVQKLFLEDLGFGFLLLSRFSTDALENLFSTLR</sequence>
<keyword evidence="2" id="KW-1185">Reference proteome</keyword>
<comment type="caution">
    <text evidence="1">The sequence shown here is derived from an EMBL/GenBank/DDBJ whole genome shotgun (WGS) entry which is preliminary data.</text>
</comment>
<evidence type="ECO:0000313" key="1">
    <source>
        <dbReference type="EMBL" id="KAH7933468.1"/>
    </source>
</evidence>
<gene>
    <name evidence="1" type="ORF">HPB49_012942</name>
</gene>
<dbReference type="Proteomes" id="UP000821865">
    <property type="component" value="Chromosome 9"/>
</dbReference>
<reference evidence="1" key="1">
    <citation type="submission" date="2020-05" db="EMBL/GenBank/DDBJ databases">
        <title>Large-scale comparative analyses of tick genomes elucidate their genetic diversity and vector capacities.</title>
        <authorList>
            <person name="Jia N."/>
            <person name="Wang J."/>
            <person name="Shi W."/>
            <person name="Du L."/>
            <person name="Sun Y."/>
            <person name="Zhan W."/>
            <person name="Jiang J."/>
            <person name="Wang Q."/>
            <person name="Zhang B."/>
            <person name="Ji P."/>
            <person name="Sakyi L.B."/>
            <person name="Cui X."/>
            <person name="Yuan T."/>
            <person name="Jiang B."/>
            <person name="Yang W."/>
            <person name="Lam T.T.-Y."/>
            <person name="Chang Q."/>
            <person name="Ding S."/>
            <person name="Wang X."/>
            <person name="Zhu J."/>
            <person name="Ruan X."/>
            <person name="Zhao L."/>
            <person name="Wei J."/>
            <person name="Que T."/>
            <person name="Du C."/>
            <person name="Cheng J."/>
            <person name="Dai P."/>
            <person name="Han X."/>
            <person name="Huang E."/>
            <person name="Gao Y."/>
            <person name="Liu J."/>
            <person name="Shao H."/>
            <person name="Ye R."/>
            <person name="Li L."/>
            <person name="Wei W."/>
            <person name="Wang X."/>
            <person name="Wang C."/>
            <person name="Yang T."/>
            <person name="Huo Q."/>
            <person name="Li W."/>
            <person name="Guo W."/>
            <person name="Chen H."/>
            <person name="Zhou L."/>
            <person name="Ni X."/>
            <person name="Tian J."/>
            <person name="Zhou Y."/>
            <person name="Sheng Y."/>
            <person name="Liu T."/>
            <person name="Pan Y."/>
            <person name="Xia L."/>
            <person name="Li J."/>
            <person name="Zhao F."/>
            <person name="Cao W."/>
        </authorList>
    </citation>
    <scope>NUCLEOTIDE SEQUENCE</scope>
    <source>
        <strain evidence="1">Dsil-2018</strain>
    </source>
</reference>
<protein>
    <submittedName>
        <fullName evidence="1">Uncharacterized protein</fullName>
    </submittedName>
</protein>
<organism evidence="1 2">
    <name type="scientific">Dermacentor silvarum</name>
    <name type="common">Tick</name>
    <dbReference type="NCBI Taxonomy" id="543639"/>
    <lineage>
        <taxon>Eukaryota</taxon>
        <taxon>Metazoa</taxon>
        <taxon>Ecdysozoa</taxon>
        <taxon>Arthropoda</taxon>
        <taxon>Chelicerata</taxon>
        <taxon>Arachnida</taxon>
        <taxon>Acari</taxon>
        <taxon>Parasitiformes</taxon>
        <taxon>Ixodida</taxon>
        <taxon>Ixodoidea</taxon>
        <taxon>Ixodidae</taxon>
        <taxon>Rhipicephalinae</taxon>
        <taxon>Dermacentor</taxon>
    </lineage>
</organism>
<accession>A0ACB8C3Q5</accession>